<organism evidence="1 2">
    <name type="scientific">Phenylobacterium conjunctum</name>
    <dbReference type="NCBI Taxonomy" id="1298959"/>
    <lineage>
        <taxon>Bacteria</taxon>
        <taxon>Pseudomonadati</taxon>
        <taxon>Pseudomonadota</taxon>
        <taxon>Alphaproteobacteria</taxon>
        <taxon>Caulobacterales</taxon>
        <taxon>Caulobacteraceae</taxon>
        <taxon>Phenylobacterium</taxon>
    </lineage>
</organism>
<sequence>MPARQTDPARLKGQELTTWYTTPTADREAQKQAAYNNAYEQYFGATPQMSASEKADFRKQQAAYDQARRKSSDENWWLSIPALAPAGAVLLAEGVGTLAARYAPIPLNSGPHVLTERMPHLRVGDNWATRAGRRAHDTYRDMAKAKGWEVEQTLEGSRLRPDIKPPQRVTGQAQPPKIKYIEIKPNTPSGRAAAARQVKQYQAQGGVKVRTLYYQPKNFL</sequence>
<keyword evidence="2" id="KW-1185">Reference proteome</keyword>
<evidence type="ECO:0008006" key="3">
    <source>
        <dbReference type="Google" id="ProtNLM"/>
    </source>
</evidence>
<dbReference type="RefSeq" id="WP_377353385.1">
    <property type="nucleotide sequence ID" value="NZ_JBHTLQ010000016.1"/>
</dbReference>
<accession>A0ABW3T0W3</accession>
<dbReference type="EMBL" id="JBHTLQ010000016">
    <property type="protein sequence ID" value="MFD1190779.1"/>
    <property type="molecule type" value="Genomic_DNA"/>
</dbReference>
<name>A0ABW3T0W3_9CAUL</name>
<evidence type="ECO:0000313" key="1">
    <source>
        <dbReference type="EMBL" id="MFD1190779.1"/>
    </source>
</evidence>
<proteinExistence type="predicted"/>
<comment type="caution">
    <text evidence="1">The sequence shown here is derived from an EMBL/GenBank/DDBJ whole genome shotgun (WGS) entry which is preliminary data.</text>
</comment>
<dbReference type="Proteomes" id="UP001597216">
    <property type="component" value="Unassembled WGS sequence"/>
</dbReference>
<evidence type="ECO:0000313" key="2">
    <source>
        <dbReference type="Proteomes" id="UP001597216"/>
    </source>
</evidence>
<reference evidence="2" key="1">
    <citation type="journal article" date="2019" name="Int. J. Syst. Evol. Microbiol.">
        <title>The Global Catalogue of Microorganisms (GCM) 10K type strain sequencing project: providing services to taxonomists for standard genome sequencing and annotation.</title>
        <authorList>
            <consortium name="The Broad Institute Genomics Platform"/>
            <consortium name="The Broad Institute Genome Sequencing Center for Infectious Disease"/>
            <person name="Wu L."/>
            <person name="Ma J."/>
        </authorList>
    </citation>
    <scope>NUCLEOTIDE SEQUENCE [LARGE SCALE GENOMIC DNA]</scope>
    <source>
        <strain evidence="2">CCUG 55074</strain>
    </source>
</reference>
<protein>
    <recommendedName>
        <fullName evidence="3">VRR-NUC domain-containing protein</fullName>
    </recommendedName>
</protein>
<gene>
    <name evidence="1" type="ORF">ACFQ27_09325</name>
</gene>